<feature type="transmembrane region" description="Helical" evidence="8">
    <location>
        <begin position="248"/>
        <end position="268"/>
    </location>
</feature>
<dbReference type="EMBL" id="JARHUD010000002">
    <property type="protein sequence ID" value="MDF2095201.1"/>
    <property type="molecule type" value="Genomic_DNA"/>
</dbReference>
<evidence type="ECO:0000256" key="4">
    <source>
        <dbReference type="ARBA" id="ARBA00022475"/>
    </source>
</evidence>
<keyword evidence="7 8" id="KW-0472">Membrane</keyword>
<feature type="transmembrane region" description="Helical" evidence="8">
    <location>
        <begin position="280"/>
        <end position="300"/>
    </location>
</feature>
<comment type="caution">
    <text evidence="10">The sequence shown here is derived from an EMBL/GenBank/DDBJ whole genome shotgun (WGS) entry which is preliminary data.</text>
</comment>
<sequence>MHSPRRHPLLLPLVIVLVAFGPISTDLYLPSLPRLGEVFGASAGTVQLTLSVFLVGFASGMLIYGPLSDRFGRRPVLVGGILLFLLASLLCLLAPSIEWLIAGRLLQALGAAAGPVLGRAVVRDLYGPNQAARALSYVAMAMALAPALGPILGGLVTQWFDWWATFLLLLLFGVIALTGVLLVLSETNRYRDPTATQAGKLIANYAGLLRNREYLGYVMTVSAGYGGMFAFISGSSFALIGGLGLTPLAYGLSFAGVICGYVLGSFASARLQAQFSIDRLIGFGIVALLIATVSGLGFALLGVASVASIVLPASCYFLGTGLVMPNGQAGCLRPFPRLAGSASAMLGFVQMGSAAVLGVFVGQFQDGTPKVMMAVMFLSALVALASQRFLLGSATLDSAS</sequence>
<feature type="transmembrane region" description="Helical" evidence="8">
    <location>
        <begin position="162"/>
        <end position="184"/>
    </location>
</feature>
<dbReference type="PROSITE" id="PS50850">
    <property type="entry name" value="MFS"/>
    <property type="match status" value="1"/>
</dbReference>
<dbReference type="RefSeq" id="WP_275820677.1">
    <property type="nucleotide sequence ID" value="NZ_JARHUD010000002.1"/>
</dbReference>
<evidence type="ECO:0000256" key="3">
    <source>
        <dbReference type="ARBA" id="ARBA00022448"/>
    </source>
</evidence>
<evidence type="ECO:0000256" key="5">
    <source>
        <dbReference type="ARBA" id="ARBA00022692"/>
    </source>
</evidence>
<dbReference type="Proteomes" id="UP001215503">
    <property type="component" value="Unassembled WGS sequence"/>
</dbReference>
<keyword evidence="3 8" id="KW-0813">Transport</keyword>
<evidence type="ECO:0000256" key="1">
    <source>
        <dbReference type="ARBA" id="ARBA00004651"/>
    </source>
</evidence>
<evidence type="ECO:0000259" key="9">
    <source>
        <dbReference type="PROSITE" id="PS50850"/>
    </source>
</evidence>
<accession>A0ABT5YK47</accession>
<dbReference type="CDD" id="cd17320">
    <property type="entry name" value="MFS_MdfA_MDR_like"/>
    <property type="match status" value="1"/>
</dbReference>
<comment type="similarity">
    <text evidence="2 8">Belongs to the major facilitator superfamily. Bcr/CmlA family.</text>
</comment>
<feature type="domain" description="Major facilitator superfamily (MFS) profile" evidence="9">
    <location>
        <begin position="10"/>
        <end position="395"/>
    </location>
</feature>
<feature type="transmembrane region" description="Helical" evidence="8">
    <location>
        <begin position="76"/>
        <end position="95"/>
    </location>
</feature>
<feature type="transmembrane region" description="Helical" evidence="8">
    <location>
        <begin position="101"/>
        <end position="122"/>
    </location>
</feature>
<dbReference type="PANTHER" id="PTHR23502">
    <property type="entry name" value="MAJOR FACILITATOR SUPERFAMILY"/>
    <property type="match status" value="1"/>
</dbReference>
<evidence type="ECO:0000256" key="8">
    <source>
        <dbReference type="RuleBase" id="RU365088"/>
    </source>
</evidence>
<keyword evidence="11" id="KW-1185">Reference proteome</keyword>
<keyword evidence="4" id="KW-1003">Cell membrane</keyword>
<gene>
    <name evidence="10" type="ORF">P2G67_04345</name>
</gene>
<name>A0ABT5YK47_9PROT</name>
<reference evidence="10 11" key="1">
    <citation type="submission" date="2023-03" db="EMBL/GenBank/DDBJ databases">
        <title>Fodinicurvata sp. CAU 1616 isolated from sea sendiment.</title>
        <authorList>
            <person name="Kim W."/>
        </authorList>
    </citation>
    <scope>NUCLEOTIDE SEQUENCE [LARGE SCALE GENOMIC DNA]</scope>
    <source>
        <strain evidence="10 11">CAU 1616</strain>
    </source>
</reference>
<organism evidence="10 11">
    <name type="scientific">Aquibaculum arenosum</name>
    <dbReference type="NCBI Taxonomy" id="3032591"/>
    <lineage>
        <taxon>Bacteria</taxon>
        <taxon>Pseudomonadati</taxon>
        <taxon>Pseudomonadota</taxon>
        <taxon>Alphaproteobacteria</taxon>
        <taxon>Rhodospirillales</taxon>
        <taxon>Rhodovibrionaceae</taxon>
        <taxon>Aquibaculum</taxon>
    </lineage>
</organism>
<keyword evidence="6 8" id="KW-1133">Transmembrane helix</keyword>
<dbReference type="NCBIfam" id="TIGR00710">
    <property type="entry name" value="efflux_Bcr_CflA"/>
    <property type="match status" value="1"/>
</dbReference>
<feature type="transmembrane region" description="Helical" evidence="8">
    <location>
        <begin position="306"/>
        <end position="324"/>
    </location>
</feature>
<dbReference type="Pfam" id="PF07690">
    <property type="entry name" value="MFS_1"/>
    <property type="match status" value="1"/>
</dbReference>
<comment type="subcellular location">
    <subcellularLocation>
        <location evidence="8">Cell inner membrane</location>
        <topology evidence="8">Multi-pass membrane protein</topology>
    </subcellularLocation>
    <subcellularLocation>
        <location evidence="1">Cell membrane</location>
        <topology evidence="1">Multi-pass membrane protein</topology>
    </subcellularLocation>
</comment>
<dbReference type="Gene3D" id="1.20.1720.10">
    <property type="entry name" value="Multidrug resistance protein D"/>
    <property type="match status" value="1"/>
</dbReference>
<keyword evidence="8" id="KW-0997">Cell inner membrane</keyword>
<feature type="transmembrane region" description="Helical" evidence="8">
    <location>
        <begin position="41"/>
        <end position="64"/>
    </location>
</feature>
<dbReference type="PANTHER" id="PTHR23502:SF132">
    <property type="entry name" value="POLYAMINE TRANSPORTER 2-RELATED"/>
    <property type="match status" value="1"/>
</dbReference>
<evidence type="ECO:0000256" key="2">
    <source>
        <dbReference type="ARBA" id="ARBA00006236"/>
    </source>
</evidence>
<feature type="transmembrane region" description="Helical" evidence="8">
    <location>
        <begin position="345"/>
        <end position="365"/>
    </location>
</feature>
<dbReference type="InterPro" id="IPR020846">
    <property type="entry name" value="MFS_dom"/>
</dbReference>
<dbReference type="SUPFAM" id="SSF103473">
    <property type="entry name" value="MFS general substrate transporter"/>
    <property type="match status" value="1"/>
</dbReference>
<dbReference type="InterPro" id="IPR004812">
    <property type="entry name" value="Efflux_drug-R_Bcr/CmlA"/>
</dbReference>
<evidence type="ECO:0000256" key="7">
    <source>
        <dbReference type="ARBA" id="ARBA00023136"/>
    </source>
</evidence>
<dbReference type="InterPro" id="IPR011701">
    <property type="entry name" value="MFS"/>
</dbReference>
<evidence type="ECO:0000256" key="6">
    <source>
        <dbReference type="ARBA" id="ARBA00022989"/>
    </source>
</evidence>
<dbReference type="InterPro" id="IPR036259">
    <property type="entry name" value="MFS_trans_sf"/>
</dbReference>
<evidence type="ECO:0000313" key="10">
    <source>
        <dbReference type="EMBL" id="MDF2095201.1"/>
    </source>
</evidence>
<proteinExistence type="inferred from homology"/>
<feature type="transmembrane region" description="Helical" evidence="8">
    <location>
        <begin position="371"/>
        <end position="391"/>
    </location>
</feature>
<comment type="caution">
    <text evidence="8">Lacks conserved residue(s) required for the propagation of feature annotation.</text>
</comment>
<feature type="transmembrane region" description="Helical" evidence="8">
    <location>
        <begin position="214"/>
        <end position="242"/>
    </location>
</feature>
<protein>
    <recommendedName>
        <fullName evidence="8">Bcr/CflA family efflux transporter</fullName>
    </recommendedName>
</protein>
<evidence type="ECO:0000313" key="11">
    <source>
        <dbReference type="Proteomes" id="UP001215503"/>
    </source>
</evidence>
<keyword evidence="5 8" id="KW-0812">Transmembrane</keyword>
<feature type="transmembrane region" description="Helical" evidence="8">
    <location>
        <begin position="134"/>
        <end position="156"/>
    </location>
</feature>